<evidence type="ECO:0000313" key="2">
    <source>
        <dbReference type="EMBL" id="KAK0646649.1"/>
    </source>
</evidence>
<feature type="compositionally biased region" description="Polar residues" evidence="1">
    <location>
        <begin position="1"/>
        <end position="24"/>
    </location>
</feature>
<dbReference type="EMBL" id="JAULSV010000004">
    <property type="protein sequence ID" value="KAK0646649.1"/>
    <property type="molecule type" value="Genomic_DNA"/>
</dbReference>
<evidence type="ECO:0000256" key="1">
    <source>
        <dbReference type="SAM" id="MobiDB-lite"/>
    </source>
</evidence>
<sequence length="635" mass="69975">MSVTSPLTSIESVSSPGSYQTARGSTGYDPDVTGISSPVPDDSFKGPRFRSAVQPVHQLRAHVQIQLEEGQHRSAITLLDNLLTDGTAPKQSLNPTPPARVPPPAQLAFLNTLTIHPSYTSRAPNSTNLHAAARSLAFLRAVLQLTGPVNANLRAAFTFRSGGRHNRGGRRGNTYGSSPAGSSTSSLDSEVWEGPLANEQSIWQRGTDFWSTLGWAFRCASAHPERWRHWQVWLEYMVEVLEKDWDERKQLDKEQSGVAESQGSQGAEWNMLKESLLVAYLDDFLQWERRDKLKDVMRALMAFTDEGASEDKVYREVFERELAAAPGKSKRKRAATAAGEAEPEPFLSLADYAMEDDLGIDEDDDGEGSCPDSPSAGKSTTTRPSRGRGRPRLSSISPKAQPNRAVSDSMAETVALRLRIFRLLSAAAYYIPERSFQVEDLYEQFSNRVYTLPLPMFRLFIESMPTALLPEHAFVRVTLLRNLADRLLPGKRPDPLDVDPAGELSPALLEQCLLPFAAGRVTSEENAKLSLVLESMVWFLFENTPSPIAGQAGATEDERAEALKAAREWAARLAAAVETGIKAREDKIRKRNTGLTAADREARETLARSTRNLRVFVQVLEGEVGVSEEGLEEGG</sequence>
<dbReference type="AlphaFoldDB" id="A0AA39Y5Y9"/>
<feature type="region of interest" description="Disordered" evidence="1">
    <location>
        <begin position="325"/>
        <end position="346"/>
    </location>
</feature>
<proteinExistence type="predicted"/>
<feature type="region of interest" description="Disordered" evidence="1">
    <location>
        <begin position="1"/>
        <end position="46"/>
    </location>
</feature>
<gene>
    <name evidence="2" type="ORF">B0T16DRAFT_437466</name>
</gene>
<feature type="compositionally biased region" description="Low complexity" evidence="1">
    <location>
        <begin position="177"/>
        <end position="189"/>
    </location>
</feature>
<feature type="region of interest" description="Disordered" evidence="1">
    <location>
        <begin position="358"/>
        <end position="408"/>
    </location>
</feature>
<protein>
    <submittedName>
        <fullName evidence="2">Uncharacterized protein</fullName>
    </submittedName>
</protein>
<organism evidence="2 3">
    <name type="scientific">Cercophora newfieldiana</name>
    <dbReference type="NCBI Taxonomy" id="92897"/>
    <lineage>
        <taxon>Eukaryota</taxon>
        <taxon>Fungi</taxon>
        <taxon>Dikarya</taxon>
        <taxon>Ascomycota</taxon>
        <taxon>Pezizomycotina</taxon>
        <taxon>Sordariomycetes</taxon>
        <taxon>Sordariomycetidae</taxon>
        <taxon>Sordariales</taxon>
        <taxon>Lasiosphaeriaceae</taxon>
        <taxon>Cercophora</taxon>
    </lineage>
</organism>
<accession>A0AA39Y5Y9</accession>
<comment type="caution">
    <text evidence="2">The sequence shown here is derived from an EMBL/GenBank/DDBJ whole genome shotgun (WGS) entry which is preliminary data.</text>
</comment>
<reference evidence="2" key="1">
    <citation type="submission" date="2023-06" db="EMBL/GenBank/DDBJ databases">
        <title>Genome-scale phylogeny and comparative genomics of the fungal order Sordariales.</title>
        <authorList>
            <consortium name="Lawrence Berkeley National Laboratory"/>
            <person name="Hensen N."/>
            <person name="Bonometti L."/>
            <person name="Westerberg I."/>
            <person name="Brannstrom I.O."/>
            <person name="Guillou S."/>
            <person name="Cros-Aarteil S."/>
            <person name="Calhoun S."/>
            <person name="Haridas S."/>
            <person name="Kuo A."/>
            <person name="Mondo S."/>
            <person name="Pangilinan J."/>
            <person name="Riley R."/>
            <person name="Labutti K."/>
            <person name="Andreopoulos B."/>
            <person name="Lipzen A."/>
            <person name="Chen C."/>
            <person name="Yanf M."/>
            <person name="Daum C."/>
            <person name="Ng V."/>
            <person name="Clum A."/>
            <person name="Steindorff A."/>
            <person name="Ohm R."/>
            <person name="Martin F."/>
            <person name="Silar P."/>
            <person name="Natvig D."/>
            <person name="Lalanne C."/>
            <person name="Gautier V."/>
            <person name="Ament-Velasquez S.L."/>
            <person name="Kruys A."/>
            <person name="Hutchinson M.I."/>
            <person name="Powell A.J."/>
            <person name="Barry K."/>
            <person name="Miller A.N."/>
            <person name="Grigoriev I.V."/>
            <person name="Debuchy R."/>
            <person name="Gladieux P."/>
            <person name="Thoren M.H."/>
            <person name="Johannesson H."/>
        </authorList>
    </citation>
    <scope>NUCLEOTIDE SEQUENCE</scope>
    <source>
        <strain evidence="2">SMH2532-1</strain>
    </source>
</reference>
<evidence type="ECO:0000313" key="3">
    <source>
        <dbReference type="Proteomes" id="UP001174936"/>
    </source>
</evidence>
<feature type="region of interest" description="Disordered" evidence="1">
    <location>
        <begin position="161"/>
        <end position="190"/>
    </location>
</feature>
<dbReference type="Proteomes" id="UP001174936">
    <property type="component" value="Unassembled WGS sequence"/>
</dbReference>
<keyword evidence="3" id="KW-1185">Reference proteome</keyword>
<feature type="compositionally biased region" description="Acidic residues" evidence="1">
    <location>
        <begin position="358"/>
        <end position="367"/>
    </location>
</feature>
<name>A0AA39Y5Y9_9PEZI</name>